<accession>U9SXW3</accession>
<evidence type="ECO:0000313" key="1">
    <source>
        <dbReference type="EMBL" id="ERZ98892.1"/>
    </source>
</evidence>
<organism evidence="1">
    <name type="scientific">Rhizophagus irregularis (strain DAOM 181602 / DAOM 197198 / MUCL 43194)</name>
    <name type="common">Arbuscular mycorrhizal fungus</name>
    <name type="synonym">Glomus intraradices</name>
    <dbReference type="NCBI Taxonomy" id="747089"/>
    <lineage>
        <taxon>Eukaryota</taxon>
        <taxon>Fungi</taxon>
        <taxon>Fungi incertae sedis</taxon>
        <taxon>Mucoromycota</taxon>
        <taxon>Glomeromycotina</taxon>
        <taxon>Glomeromycetes</taxon>
        <taxon>Glomerales</taxon>
        <taxon>Glomeraceae</taxon>
        <taxon>Rhizophagus</taxon>
    </lineage>
</organism>
<dbReference type="AlphaFoldDB" id="U9SXW3"/>
<dbReference type="EMBL" id="KI298425">
    <property type="protein sequence ID" value="ERZ98892.1"/>
    <property type="molecule type" value="Genomic_DNA"/>
</dbReference>
<reference evidence="1" key="1">
    <citation type="submission" date="2013-07" db="EMBL/GenBank/DDBJ databases">
        <title>The genome of an arbuscular mycorrhizal fungus provides insights into the evolution of the oldest plant symbiosis.</title>
        <authorList>
            <consortium name="DOE Joint Genome Institute"/>
            <person name="Tisserant E."/>
            <person name="Malbreil M."/>
            <person name="Kuo A."/>
            <person name="Kohler A."/>
            <person name="Symeonidi A."/>
            <person name="Balestrini R."/>
            <person name="Charron P."/>
            <person name="Duensing N."/>
            <person name="Frei-dit-Frey N."/>
            <person name="Gianinazzi-Pearson V."/>
            <person name="Gilbert B."/>
            <person name="Handa Y."/>
            <person name="Hijri M."/>
            <person name="Kaul R."/>
            <person name="Kawaguchi M."/>
            <person name="Krajinski F."/>
            <person name="Lammers P."/>
            <person name="Lapierre D."/>
            <person name="Masclaux F.G."/>
            <person name="Murat C."/>
            <person name="Morin E."/>
            <person name="Ndikumana S."/>
            <person name="Pagni M."/>
            <person name="Petitpierre D."/>
            <person name="Requena N."/>
            <person name="Rosikiewicz P."/>
            <person name="Riley R."/>
            <person name="Saito K."/>
            <person name="San Clemente H."/>
            <person name="Shapiro H."/>
            <person name="van Tuinen D."/>
            <person name="Becard G."/>
            <person name="Bonfante P."/>
            <person name="Paszkowski U."/>
            <person name="Shachar-Hill Y."/>
            <person name="Young J.P."/>
            <person name="Sanders I.R."/>
            <person name="Henrissat B."/>
            <person name="Rensing S.A."/>
            <person name="Grigoriev I.V."/>
            <person name="Corradi N."/>
            <person name="Roux C."/>
            <person name="Martin F."/>
        </authorList>
    </citation>
    <scope>NUCLEOTIDE SEQUENCE</scope>
    <source>
        <strain evidence="1">DAOM 197198</strain>
    </source>
</reference>
<dbReference type="HOGENOM" id="CLU_1403124_0_0_1"/>
<protein>
    <submittedName>
        <fullName evidence="1">Uncharacterized protein</fullName>
    </submittedName>
</protein>
<sequence length="194" mass="22762">MLIALFVIPYMSLTNQNNRENEFAHRFCCDHNNNHRNARIKCLLSKRDTVASCPDRNYLIYSSSWCGSLIQIKVMNTVLIFFMIIRTHLQCLFIYENFRDFLMVIVMLKLVRSLLDLTETPMAQVIRIIQLLLTKYFAEAYIVLLNGNSAANAEDITPSVFSYSNYNIFINNLKYLIKCYIDINKNVQKKYKSK</sequence>
<gene>
    <name evidence="1" type="ORF">GLOINDRAFT_88252</name>
</gene>
<name>U9SXW3_RHIID</name>
<proteinExistence type="predicted"/>